<evidence type="ECO:0000256" key="6">
    <source>
        <dbReference type="SAM" id="Phobius"/>
    </source>
</evidence>
<keyword evidence="9" id="KW-1185">Reference proteome</keyword>
<protein>
    <submittedName>
        <fullName evidence="8">Flagellar assembly protein J</fullName>
    </submittedName>
</protein>
<feature type="domain" description="Type II secretion system protein GspF" evidence="7">
    <location>
        <begin position="155"/>
        <end position="284"/>
    </location>
</feature>
<keyword evidence="4 6" id="KW-1133">Transmembrane helix</keyword>
<keyword evidence="2" id="KW-1003">Cell membrane</keyword>
<feature type="transmembrane region" description="Helical" evidence="6">
    <location>
        <begin position="97"/>
        <end position="116"/>
    </location>
</feature>
<dbReference type="PANTHER" id="PTHR35007:SF4">
    <property type="entry name" value="CONSERVED TRANSMEMBRANE PROTEIN-RELATED"/>
    <property type="match status" value="1"/>
</dbReference>
<evidence type="ECO:0000256" key="4">
    <source>
        <dbReference type="ARBA" id="ARBA00022989"/>
    </source>
</evidence>
<evidence type="ECO:0000256" key="5">
    <source>
        <dbReference type="ARBA" id="ARBA00023136"/>
    </source>
</evidence>
<keyword evidence="5 6" id="KW-0472">Membrane</keyword>
<evidence type="ECO:0000256" key="3">
    <source>
        <dbReference type="ARBA" id="ARBA00022692"/>
    </source>
</evidence>
<dbReference type="RefSeq" id="WP_054936357.1">
    <property type="nucleotide sequence ID" value="NZ_PVXL01000021.1"/>
</dbReference>
<dbReference type="InterPro" id="IPR018076">
    <property type="entry name" value="T2SS_GspF_dom"/>
</dbReference>
<organism evidence="8 9">
    <name type="scientific">Neomoorella stamsii</name>
    <dbReference type="NCBI Taxonomy" id="1266720"/>
    <lineage>
        <taxon>Bacteria</taxon>
        <taxon>Bacillati</taxon>
        <taxon>Bacillota</taxon>
        <taxon>Clostridia</taxon>
        <taxon>Neomoorellales</taxon>
        <taxon>Neomoorellaceae</taxon>
        <taxon>Neomoorella</taxon>
    </lineage>
</organism>
<dbReference type="InterPro" id="IPR042094">
    <property type="entry name" value="T2SS_GspF_sf"/>
</dbReference>
<dbReference type="PANTHER" id="PTHR35007">
    <property type="entry name" value="INTEGRAL MEMBRANE PROTEIN-RELATED"/>
    <property type="match status" value="1"/>
</dbReference>
<keyword evidence="8" id="KW-0969">Cilium</keyword>
<dbReference type="Pfam" id="PF00482">
    <property type="entry name" value="T2SSF"/>
    <property type="match status" value="1"/>
</dbReference>
<proteinExistence type="predicted"/>
<evidence type="ECO:0000313" key="8">
    <source>
        <dbReference type="EMBL" id="PRR76274.1"/>
    </source>
</evidence>
<dbReference type="AlphaFoldDB" id="A0A9X7J4G2"/>
<dbReference type="EMBL" id="PVXL01000021">
    <property type="protein sequence ID" value="PRR76274.1"/>
    <property type="molecule type" value="Genomic_DNA"/>
</dbReference>
<keyword evidence="8" id="KW-0966">Cell projection</keyword>
<evidence type="ECO:0000259" key="7">
    <source>
        <dbReference type="Pfam" id="PF00482"/>
    </source>
</evidence>
<comment type="caution">
    <text evidence="8">The sequence shown here is derived from an EMBL/GenBank/DDBJ whole genome shotgun (WGS) entry which is preliminary data.</text>
</comment>
<comment type="subcellular location">
    <subcellularLocation>
        <location evidence="1">Cell membrane</location>
        <topology evidence="1">Multi-pass membrane protein</topology>
    </subcellularLocation>
</comment>
<evidence type="ECO:0000256" key="1">
    <source>
        <dbReference type="ARBA" id="ARBA00004651"/>
    </source>
</evidence>
<keyword evidence="3 6" id="KW-0812">Transmembrane</keyword>
<name>A0A9X7J4G2_9FIRM</name>
<gene>
    <name evidence="8" type="ORF">MOST_04350</name>
</gene>
<feature type="transmembrane region" description="Helical" evidence="6">
    <location>
        <begin position="270"/>
        <end position="292"/>
    </location>
</feature>
<evidence type="ECO:0000313" key="9">
    <source>
        <dbReference type="Proteomes" id="UP000239430"/>
    </source>
</evidence>
<sequence>MVELLYAVLAGAGVFCLVTAFFSWRQRNPLAEWVERRAGATLPLKARISLSLQEAGRQVQGRIPRVLADLFSSRRLALMLRLAGTPFGLAAEEFQGLLFLAALAGIATMILGYTLGTGVLPGLLVLGVGAGLPLLGVQAAARRTQARMRRSLGYFIRQLAVGAAGRVSILEMFKDMAANADHDPLAREIAAVVEEVERGGRKLTEALHNMARNIDLPEAYELAAELAAAERYGGEGLAAGLKILARSLDARRETESIAAIQKAETQITMVITITVVISGSIFMVGALVLNFLQVWH</sequence>
<reference evidence="8 9" key="1">
    <citation type="submission" date="2018-03" db="EMBL/GenBank/DDBJ databases">
        <title>Genome sequence of Moorella stamsii DSM 26217.</title>
        <authorList>
            <person name="Poehlein A."/>
            <person name="Daniel R."/>
        </authorList>
    </citation>
    <scope>NUCLEOTIDE SEQUENCE [LARGE SCALE GENOMIC DNA]</scope>
    <source>
        <strain evidence="9">DSM 26217</strain>
    </source>
</reference>
<feature type="transmembrane region" description="Helical" evidence="6">
    <location>
        <begin position="122"/>
        <end position="141"/>
    </location>
</feature>
<accession>A0A9X7J4G2</accession>
<dbReference type="GO" id="GO:0005886">
    <property type="term" value="C:plasma membrane"/>
    <property type="evidence" value="ECO:0007669"/>
    <property type="project" value="UniProtKB-SubCell"/>
</dbReference>
<feature type="transmembrane region" description="Helical" evidence="6">
    <location>
        <begin position="6"/>
        <end position="24"/>
    </location>
</feature>
<dbReference type="Proteomes" id="UP000239430">
    <property type="component" value="Unassembled WGS sequence"/>
</dbReference>
<evidence type="ECO:0000256" key="2">
    <source>
        <dbReference type="ARBA" id="ARBA00022475"/>
    </source>
</evidence>
<keyword evidence="8" id="KW-0282">Flagellum</keyword>
<dbReference type="Gene3D" id="1.20.81.30">
    <property type="entry name" value="Type II secretion system (T2SS), domain F"/>
    <property type="match status" value="1"/>
</dbReference>